<dbReference type="EMBL" id="OU963896">
    <property type="protein sequence ID" value="CAH0405002.1"/>
    <property type="molecule type" value="Genomic_DNA"/>
</dbReference>
<name>A0ABN8BBY8_CHISP</name>
<dbReference type="PROSITE" id="PS50950">
    <property type="entry name" value="ZF_THAP"/>
    <property type="match status" value="1"/>
</dbReference>
<protein>
    <recommendedName>
        <fullName evidence="6">THAP-type domain-containing protein</fullName>
    </recommendedName>
</protein>
<dbReference type="InterPro" id="IPR006612">
    <property type="entry name" value="THAP_Znf"/>
</dbReference>
<evidence type="ECO:0000256" key="3">
    <source>
        <dbReference type="ARBA" id="ARBA00022833"/>
    </source>
</evidence>
<evidence type="ECO:0000256" key="5">
    <source>
        <dbReference type="PROSITE-ProRule" id="PRU00309"/>
    </source>
</evidence>
<accession>A0ABN8BBY8</accession>
<proteinExistence type="predicted"/>
<evidence type="ECO:0000313" key="7">
    <source>
        <dbReference type="EMBL" id="CAH0405002.1"/>
    </source>
</evidence>
<keyword evidence="3" id="KW-0862">Zinc</keyword>
<dbReference type="Pfam" id="PF21787">
    <property type="entry name" value="TNP-like_RNaseH_N"/>
    <property type="match status" value="1"/>
</dbReference>
<evidence type="ECO:0000256" key="1">
    <source>
        <dbReference type="ARBA" id="ARBA00022723"/>
    </source>
</evidence>
<organism evidence="7 8">
    <name type="scientific">Chilo suppressalis</name>
    <name type="common">Asiatic rice borer moth</name>
    <dbReference type="NCBI Taxonomy" id="168631"/>
    <lineage>
        <taxon>Eukaryota</taxon>
        <taxon>Metazoa</taxon>
        <taxon>Ecdysozoa</taxon>
        <taxon>Arthropoda</taxon>
        <taxon>Hexapoda</taxon>
        <taxon>Insecta</taxon>
        <taxon>Pterygota</taxon>
        <taxon>Neoptera</taxon>
        <taxon>Endopterygota</taxon>
        <taxon>Lepidoptera</taxon>
        <taxon>Glossata</taxon>
        <taxon>Ditrysia</taxon>
        <taxon>Pyraloidea</taxon>
        <taxon>Crambidae</taxon>
        <taxon>Crambinae</taxon>
        <taxon>Chilo</taxon>
    </lineage>
</organism>
<gene>
    <name evidence="7" type="ORF">CHILSU_LOCUS8351</name>
</gene>
<feature type="domain" description="THAP-type" evidence="6">
    <location>
        <begin position="1"/>
        <end position="81"/>
    </location>
</feature>
<sequence>MPSSRRCVFGCVTKGLTVHSFPNPAKFPEQFRSWVEIGGERLRNLSTEQIYPRMKVCDKHFIEGHRNRNNRLSALAVPTLYLPKLDLETTVPVERERILTNITNFPIVMPIPPSGQGSSAKENIIPVEPSVKNDITDQIMLSAAPHQPDTVTSFQKDHDYCTHSIENLKITKQVAKNLSEEVQGPHATQNVGLEFGEESEKHVMMNQVNFPATSQQSDTASPLCIQNDHDYCTRNIGDVASTKQVCKKLSTTKIQGARLKGLNMPYYKETERKTKNLRREIYRLRKKCTSFKSRLESASKLSDSAAFQRVTANMTLSAKIFTNMQFRETKKKPKGRRFTLEEKILSLSFYKRSPKAYTLLHKSFTLPSGKSLRNLLGKVKILLGINKPIFKKIRDTVAELSNSDRLCIIMFDEMSINPQVHYDANIDQLKGFATVGNKNKIADHALSFMVRGIKKQ</sequence>
<keyword evidence="8" id="KW-1185">Reference proteome</keyword>
<keyword evidence="2 5" id="KW-0863">Zinc-finger</keyword>
<dbReference type="Proteomes" id="UP001153292">
    <property type="component" value="Chromosome 3"/>
</dbReference>
<evidence type="ECO:0000259" key="6">
    <source>
        <dbReference type="PROSITE" id="PS50950"/>
    </source>
</evidence>
<evidence type="ECO:0000313" key="8">
    <source>
        <dbReference type="Proteomes" id="UP001153292"/>
    </source>
</evidence>
<evidence type="ECO:0000256" key="4">
    <source>
        <dbReference type="ARBA" id="ARBA00023125"/>
    </source>
</evidence>
<dbReference type="InterPro" id="IPR048365">
    <property type="entry name" value="TNP-like_RNaseH_N"/>
</dbReference>
<keyword evidence="1" id="KW-0479">Metal-binding</keyword>
<dbReference type="SUPFAM" id="SSF57716">
    <property type="entry name" value="Glucocorticoid receptor-like (DNA-binding domain)"/>
    <property type="match status" value="1"/>
</dbReference>
<reference evidence="7" key="1">
    <citation type="submission" date="2021-12" db="EMBL/GenBank/DDBJ databases">
        <authorList>
            <person name="King R."/>
        </authorList>
    </citation>
    <scope>NUCLEOTIDE SEQUENCE</scope>
</reference>
<keyword evidence="4 5" id="KW-0238">DNA-binding</keyword>
<dbReference type="Pfam" id="PF05485">
    <property type="entry name" value="THAP"/>
    <property type="match status" value="1"/>
</dbReference>
<dbReference type="SMART" id="SM00980">
    <property type="entry name" value="THAP"/>
    <property type="match status" value="1"/>
</dbReference>
<evidence type="ECO:0000256" key="2">
    <source>
        <dbReference type="ARBA" id="ARBA00022771"/>
    </source>
</evidence>